<dbReference type="Proteomes" id="UP000468327">
    <property type="component" value="Unassembled WGS sequence"/>
</dbReference>
<gene>
    <name evidence="1" type="ORF">GO738_09795</name>
</gene>
<accession>A0A6N8IJP6</accession>
<reference evidence="1 2" key="1">
    <citation type="submission" date="2019-11" db="EMBL/GenBank/DDBJ databases">
        <title>Whole genome shotgun sequencing (WGS) data from Adlercreutzia equolifaciens ResAG-91, Eggerthella lenta MRI-F36, MRI-F37, MRI-F40, ResAG-49, ResAG-88, ResAG-121, ResAG-145, and Gordonibacter sp. ResAG-5, ResAG-26, ResAG-43, ResAG-50, ResAG-59.</title>
        <authorList>
            <person name="Stoll D.A."/>
            <person name="Danylec N."/>
            <person name="Franz C.M.A.P."/>
            <person name="Huch M."/>
        </authorList>
    </citation>
    <scope>NUCLEOTIDE SEQUENCE [LARGE SCALE GENOMIC DNA]</scope>
    <source>
        <strain evidence="1 2">ResAG-59</strain>
    </source>
</reference>
<keyword evidence="2" id="KW-1185">Reference proteome</keyword>
<proteinExistence type="predicted"/>
<dbReference type="EMBL" id="WPOC01000015">
    <property type="protein sequence ID" value="MVN15630.1"/>
    <property type="molecule type" value="Genomic_DNA"/>
</dbReference>
<dbReference type="AlphaFoldDB" id="A0A6N8IJP6"/>
<dbReference type="RefSeq" id="WP_157007318.1">
    <property type="nucleotide sequence ID" value="NZ_WPOC01000015.1"/>
</dbReference>
<sequence>MAIPKRKSLAGTCGIPKEQDRIYVKTFDVDGLERVYPPSAVPKKVSAPSLGAWEIQASSSRREFGREIFGNLCVHIRVTVKGRQRDLWWEHGDWFVLRDE</sequence>
<protein>
    <submittedName>
        <fullName evidence="1">Uncharacterized protein</fullName>
    </submittedName>
</protein>
<evidence type="ECO:0000313" key="1">
    <source>
        <dbReference type="EMBL" id="MVN15630.1"/>
    </source>
</evidence>
<name>A0A6N8IJP6_9ACTN</name>
<comment type="caution">
    <text evidence="1">The sequence shown here is derived from an EMBL/GenBank/DDBJ whole genome shotgun (WGS) entry which is preliminary data.</text>
</comment>
<evidence type="ECO:0000313" key="2">
    <source>
        <dbReference type="Proteomes" id="UP000468327"/>
    </source>
</evidence>
<organism evidence="1 2">
    <name type="scientific">Gordonibacter urolithinfaciens</name>
    <dbReference type="NCBI Taxonomy" id="1335613"/>
    <lineage>
        <taxon>Bacteria</taxon>
        <taxon>Bacillati</taxon>
        <taxon>Actinomycetota</taxon>
        <taxon>Coriobacteriia</taxon>
        <taxon>Eggerthellales</taxon>
        <taxon>Eggerthellaceae</taxon>
        <taxon>Gordonibacter</taxon>
    </lineage>
</organism>